<dbReference type="PROSITE" id="PS50110">
    <property type="entry name" value="RESPONSE_REGULATORY"/>
    <property type="match status" value="1"/>
</dbReference>
<dbReference type="CDD" id="cd01948">
    <property type="entry name" value="EAL"/>
    <property type="match status" value="1"/>
</dbReference>
<name>A0A4R9I2G9_9LEPT</name>
<dbReference type="SUPFAM" id="SSF52172">
    <property type="entry name" value="CheY-like"/>
    <property type="match status" value="1"/>
</dbReference>
<dbReference type="Pfam" id="PF00563">
    <property type="entry name" value="EAL"/>
    <property type="match status" value="1"/>
</dbReference>
<dbReference type="PROSITE" id="PS50883">
    <property type="entry name" value="EAL"/>
    <property type="match status" value="1"/>
</dbReference>
<evidence type="ECO:0000313" key="4">
    <source>
        <dbReference type="EMBL" id="TGK79172.1"/>
    </source>
</evidence>
<feature type="modified residue" description="4-aspartylphosphate" evidence="1">
    <location>
        <position position="60"/>
    </location>
</feature>
<dbReference type="PANTHER" id="PTHR33121:SF70">
    <property type="entry name" value="SIGNALING PROTEIN YKOW"/>
    <property type="match status" value="1"/>
</dbReference>
<dbReference type="AlphaFoldDB" id="A0A4R9I2G9"/>
<dbReference type="InterPro" id="IPR001789">
    <property type="entry name" value="Sig_transdc_resp-reg_receiver"/>
</dbReference>
<dbReference type="InterPro" id="IPR050706">
    <property type="entry name" value="Cyclic-di-GMP_PDE-like"/>
</dbReference>
<comment type="caution">
    <text evidence="4">The sequence shown here is derived from an EMBL/GenBank/DDBJ whole genome shotgun (WGS) entry which is preliminary data.</text>
</comment>
<proteinExistence type="predicted"/>
<evidence type="ECO:0000313" key="5">
    <source>
        <dbReference type="Proteomes" id="UP000298009"/>
    </source>
</evidence>
<dbReference type="RefSeq" id="WP_135602745.1">
    <property type="nucleotide sequence ID" value="NZ_RQFK01000028.1"/>
</dbReference>
<dbReference type="InterPro" id="IPR035919">
    <property type="entry name" value="EAL_sf"/>
</dbReference>
<dbReference type="GO" id="GO:0000160">
    <property type="term" value="P:phosphorelay signal transduction system"/>
    <property type="evidence" value="ECO:0007669"/>
    <property type="project" value="InterPro"/>
</dbReference>
<feature type="domain" description="Response regulatory" evidence="2">
    <location>
        <begin position="7"/>
        <end position="130"/>
    </location>
</feature>
<dbReference type="SMART" id="SM00052">
    <property type="entry name" value="EAL"/>
    <property type="match status" value="1"/>
</dbReference>
<reference evidence="4" key="1">
    <citation type="journal article" date="2019" name="PLoS Negl. Trop. Dis.">
        <title>Revisiting the worldwide diversity of Leptospira species in the environment.</title>
        <authorList>
            <person name="Vincent A.T."/>
            <person name="Schiettekatte O."/>
            <person name="Bourhy P."/>
            <person name="Veyrier F.J."/>
            <person name="Picardeau M."/>
        </authorList>
    </citation>
    <scope>NUCLEOTIDE SEQUENCE [LARGE SCALE GENOMIC DNA]</scope>
    <source>
        <strain evidence="4">201800287</strain>
    </source>
</reference>
<dbReference type="PANTHER" id="PTHR33121">
    <property type="entry name" value="CYCLIC DI-GMP PHOSPHODIESTERASE PDEF"/>
    <property type="match status" value="1"/>
</dbReference>
<dbReference type="InterPro" id="IPR001633">
    <property type="entry name" value="EAL_dom"/>
</dbReference>
<dbReference type="Gene3D" id="3.40.50.2300">
    <property type="match status" value="1"/>
</dbReference>
<dbReference type="SMART" id="SM00448">
    <property type="entry name" value="REC"/>
    <property type="match status" value="1"/>
</dbReference>
<protein>
    <submittedName>
        <fullName evidence="4">EAL domain-containing protein</fullName>
    </submittedName>
</protein>
<dbReference type="Pfam" id="PF00072">
    <property type="entry name" value="Response_reg"/>
    <property type="match status" value="1"/>
</dbReference>
<evidence type="ECO:0000259" key="2">
    <source>
        <dbReference type="PROSITE" id="PS50110"/>
    </source>
</evidence>
<evidence type="ECO:0000259" key="3">
    <source>
        <dbReference type="PROSITE" id="PS50883"/>
    </source>
</evidence>
<dbReference type="Proteomes" id="UP000298009">
    <property type="component" value="Unassembled WGS sequence"/>
</dbReference>
<feature type="domain" description="EAL" evidence="3">
    <location>
        <begin position="144"/>
        <end position="397"/>
    </location>
</feature>
<dbReference type="InterPro" id="IPR011006">
    <property type="entry name" value="CheY-like_superfamily"/>
</dbReference>
<gene>
    <name evidence="4" type="ORF">EHQ24_16635</name>
</gene>
<accession>A0A4R9I2G9</accession>
<keyword evidence="5" id="KW-1185">Reference proteome</keyword>
<dbReference type="EMBL" id="RQFK01000028">
    <property type="protein sequence ID" value="TGK79172.1"/>
    <property type="molecule type" value="Genomic_DNA"/>
</dbReference>
<organism evidence="4 5">
    <name type="scientific">Leptospira noumeaensis</name>
    <dbReference type="NCBI Taxonomy" id="2484964"/>
    <lineage>
        <taxon>Bacteria</taxon>
        <taxon>Pseudomonadati</taxon>
        <taxon>Spirochaetota</taxon>
        <taxon>Spirochaetia</taxon>
        <taxon>Leptospirales</taxon>
        <taxon>Leptospiraceae</taxon>
        <taxon>Leptospira</taxon>
    </lineage>
</organism>
<keyword evidence="1" id="KW-0597">Phosphoprotein</keyword>
<sequence length="399" mass="44199">MVAEELKFLVIEDDDFQREIIVDILVRLGAMKVTEARTGTEALNYLNDEKQNSIDIILCDLNMPEMDGMEFLRHIGNSHSSIATIIMSALDGALIDSVRKMASAYGTYLLGAIEKPITPANLETLFSLFKSQDIKQRKELNQGSLFTLGEILEGLTNGDFAPFFQPKIQLSTGKLIGAEALARWVHPDRGVIAPYAFIDLLEKSGNIDILTFIMLEESAKACKLIHAQGHKISISVNLSLTSLTDTKLANKITRVVSESGLDPKYIILEITETAAMTEMAPALENLARLRMKGFGLSIDDYGTGYSSMQQIARIAFTELKIDQSFVREMTTSNVSKVLINSSIEMATKLQMKCTAEGIETKTDLEQLKGMNCDLGQGYYIAKPMSFENFLKFCNQSLSN</sequence>
<dbReference type="Gene3D" id="3.20.20.450">
    <property type="entry name" value="EAL domain"/>
    <property type="match status" value="1"/>
</dbReference>
<evidence type="ECO:0000256" key="1">
    <source>
        <dbReference type="PROSITE-ProRule" id="PRU00169"/>
    </source>
</evidence>
<dbReference type="OrthoDB" id="310793at2"/>
<dbReference type="GO" id="GO:0071111">
    <property type="term" value="F:cyclic-guanylate-specific phosphodiesterase activity"/>
    <property type="evidence" value="ECO:0007669"/>
    <property type="project" value="InterPro"/>
</dbReference>
<dbReference type="SUPFAM" id="SSF141868">
    <property type="entry name" value="EAL domain-like"/>
    <property type="match status" value="1"/>
</dbReference>